<protein>
    <submittedName>
        <fullName evidence="1">Uncharacterized protein</fullName>
    </submittedName>
</protein>
<proteinExistence type="predicted"/>
<organism evidence="1 2">
    <name type="scientific">Rhodoblastus sphagnicola</name>
    <dbReference type="NCBI Taxonomy" id="333368"/>
    <lineage>
        <taxon>Bacteria</taxon>
        <taxon>Pseudomonadati</taxon>
        <taxon>Pseudomonadota</taxon>
        <taxon>Alphaproteobacteria</taxon>
        <taxon>Hyphomicrobiales</taxon>
        <taxon>Rhodoblastaceae</taxon>
        <taxon>Rhodoblastus</taxon>
    </lineage>
</organism>
<name>A0A2S6N4F8_9HYPH</name>
<dbReference type="EMBL" id="NHSJ01000092">
    <property type="protein sequence ID" value="PPQ29477.1"/>
    <property type="molecule type" value="Genomic_DNA"/>
</dbReference>
<dbReference type="Proteomes" id="UP000239089">
    <property type="component" value="Unassembled WGS sequence"/>
</dbReference>
<evidence type="ECO:0000313" key="2">
    <source>
        <dbReference type="Proteomes" id="UP000239089"/>
    </source>
</evidence>
<accession>A0A2S6N4F8</accession>
<comment type="caution">
    <text evidence="1">The sequence shown here is derived from an EMBL/GenBank/DDBJ whole genome shotgun (WGS) entry which is preliminary data.</text>
</comment>
<reference evidence="1 2" key="1">
    <citation type="journal article" date="2018" name="Arch. Microbiol.">
        <title>New insights into the metabolic potential of the phototrophic purple bacterium Rhodopila globiformis DSM 161(T) from its draft genome sequence and evidence for a vanadium-dependent nitrogenase.</title>
        <authorList>
            <person name="Imhoff J.F."/>
            <person name="Rahn T."/>
            <person name="Kunzel S."/>
            <person name="Neulinger S.C."/>
        </authorList>
    </citation>
    <scope>NUCLEOTIDE SEQUENCE [LARGE SCALE GENOMIC DNA]</scope>
    <source>
        <strain evidence="1 2">DSM 16996</strain>
    </source>
</reference>
<sequence>MERAETAPLTLFKPRGSFLEDINANVIAFQCPQCGFALEQTVGQIKSPESMRCAGCGVGIVTDAEESRDAAADIRDAAERFPEEITIKFIDRAKKAADGA</sequence>
<evidence type="ECO:0000313" key="1">
    <source>
        <dbReference type="EMBL" id="PPQ29477.1"/>
    </source>
</evidence>
<dbReference type="AlphaFoldDB" id="A0A2S6N4F8"/>
<gene>
    <name evidence="1" type="ORF">CCR94_15345</name>
</gene>
<keyword evidence="2" id="KW-1185">Reference proteome</keyword>